<sequence>MKRLAIVGASGHGKVVADCAEMCGWDDVVFFDDAWPARSELGHWTVVGNTDALLNRLDEFQGVVVAIGNNTVRRDKCLLLLHAGASLVTLVHPSAMISRYAHLGDGTVVLSGAIVNTDARLGSGCIVNTGACVEHDCLLGDFVHVSPNAALAGGVTVGDLSWIGIGAVARPLIQIGREVLIGAGAAVVSDVPDNATFVGVPAKPIKN</sequence>
<dbReference type="Proteomes" id="UP000344571">
    <property type="component" value="Chromosome"/>
</dbReference>
<feature type="binding site" evidence="3">
    <location>
        <position position="165"/>
    </location>
    <ligand>
        <name>acetyl-CoA</name>
        <dbReference type="ChEBI" id="CHEBI:57288"/>
    </ligand>
</feature>
<dbReference type="PANTHER" id="PTHR43300:SF7">
    <property type="entry name" value="UDP-N-ACETYLBACILLOSAMINE N-ACETYLTRANSFERASE"/>
    <property type="match status" value="1"/>
</dbReference>
<organism evidence="5 7">
    <name type="scientific">Halopseudomonas pelagia</name>
    <dbReference type="NCBI Taxonomy" id="553151"/>
    <lineage>
        <taxon>Bacteria</taxon>
        <taxon>Pseudomonadati</taxon>
        <taxon>Pseudomonadota</taxon>
        <taxon>Gammaproteobacteria</taxon>
        <taxon>Pseudomonadales</taxon>
        <taxon>Pseudomonadaceae</taxon>
        <taxon>Halopseudomonas</taxon>
    </lineage>
</organism>
<feature type="binding site" evidence="3">
    <location>
        <begin position="10"/>
        <end position="12"/>
    </location>
    <ligand>
        <name>substrate</name>
    </ligand>
</feature>
<reference evidence="5 7" key="1">
    <citation type="submission" date="2017-09" db="EMBL/GenBank/DDBJ databases">
        <title>Bacterial and phytoplankton interrelationship in Kongsfjorden, an Arctic fjord.</title>
        <authorList>
            <person name="Sinha R."/>
            <person name="Krishnan K."/>
        </authorList>
    </citation>
    <scope>NUCLEOTIDE SEQUENCE [LARGE SCALE GENOMIC DNA]</scope>
    <source>
        <strain evidence="5 7">58</strain>
    </source>
</reference>
<dbReference type="InterPro" id="IPR050179">
    <property type="entry name" value="Trans_hexapeptide_repeat"/>
</dbReference>
<dbReference type="Proteomes" id="UP000243750">
    <property type="component" value="Unassembled WGS sequence"/>
</dbReference>
<dbReference type="PANTHER" id="PTHR43300">
    <property type="entry name" value="ACETYLTRANSFERASE"/>
    <property type="match status" value="1"/>
</dbReference>
<proteinExistence type="inferred from homology"/>
<dbReference type="NCBIfam" id="TIGR03570">
    <property type="entry name" value="NeuD_NnaD"/>
    <property type="match status" value="1"/>
</dbReference>
<name>A0AA91U0T6_9GAMM</name>
<gene>
    <name evidence="5" type="ORF">CO192_15675</name>
    <name evidence="6" type="ORF">EAO82_15690</name>
</gene>
<feature type="site" description="Increases basicity of active site His" evidence="2">
    <location>
        <position position="136"/>
    </location>
</feature>
<dbReference type="SUPFAM" id="SSF51161">
    <property type="entry name" value="Trimeric LpxA-like enzymes"/>
    <property type="match status" value="1"/>
</dbReference>
<accession>A0AA91U0T6</accession>
<dbReference type="EMBL" id="CP033116">
    <property type="protein sequence ID" value="QFY57680.1"/>
    <property type="molecule type" value="Genomic_DNA"/>
</dbReference>
<evidence type="ECO:0000256" key="2">
    <source>
        <dbReference type="PIRSR" id="PIRSR620019-1"/>
    </source>
</evidence>
<evidence type="ECO:0000313" key="8">
    <source>
        <dbReference type="Proteomes" id="UP000344571"/>
    </source>
</evidence>
<feature type="binding site" evidence="3">
    <location>
        <position position="68"/>
    </location>
    <ligand>
        <name>substrate</name>
    </ligand>
</feature>
<evidence type="ECO:0000256" key="3">
    <source>
        <dbReference type="PIRSR" id="PIRSR620019-2"/>
    </source>
</evidence>
<dbReference type="CDD" id="cd03360">
    <property type="entry name" value="LbH_AT_putative"/>
    <property type="match status" value="1"/>
</dbReference>
<evidence type="ECO:0000313" key="6">
    <source>
        <dbReference type="EMBL" id="QFY57680.1"/>
    </source>
</evidence>
<keyword evidence="8" id="KW-1185">Reference proteome</keyword>
<feature type="binding site" evidence="3">
    <location>
        <position position="144"/>
    </location>
    <ligand>
        <name>acetyl-CoA</name>
        <dbReference type="ChEBI" id="CHEBI:57288"/>
    </ligand>
</feature>
<dbReference type="Gene3D" id="3.40.50.20">
    <property type="match status" value="1"/>
</dbReference>
<comment type="similarity">
    <text evidence="1">Belongs to the transferase hexapeptide repeat family.</text>
</comment>
<evidence type="ECO:0000313" key="7">
    <source>
        <dbReference type="Proteomes" id="UP000243750"/>
    </source>
</evidence>
<dbReference type="InterPro" id="IPR011004">
    <property type="entry name" value="Trimer_LpxA-like_sf"/>
</dbReference>
<dbReference type="InterPro" id="IPR041561">
    <property type="entry name" value="PglD_N"/>
</dbReference>
<dbReference type="RefSeq" id="WP_096347490.1">
    <property type="nucleotide sequence ID" value="NZ_CP033116.1"/>
</dbReference>
<dbReference type="EMBL" id="NWMT01000202">
    <property type="protein sequence ID" value="PCC98407.1"/>
    <property type="molecule type" value="Genomic_DNA"/>
</dbReference>
<reference evidence="6 8" key="2">
    <citation type="submission" date="2018-10" db="EMBL/GenBank/DDBJ databases">
        <title>Complete genome sequence of Pseudomonas pelagia strain Kongs-67.</title>
        <authorList>
            <person name="Sinha R.K."/>
            <person name="Krishnan K."/>
        </authorList>
    </citation>
    <scope>NUCLEOTIDE SEQUENCE [LARGE SCALE GENOMIC DNA]</scope>
    <source>
        <strain evidence="6 8">Kongs-67</strain>
    </source>
</reference>
<evidence type="ECO:0000313" key="5">
    <source>
        <dbReference type="EMBL" id="PCC98407.1"/>
    </source>
</evidence>
<evidence type="ECO:0000259" key="4">
    <source>
        <dbReference type="Pfam" id="PF17836"/>
    </source>
</evidence>
<protein>
    <submittedName>
        <fullName evidence="5">Acetyltransferase</fullName>
    </submittedName>
</protein>
<feature type="domain" description="PglD N-terminal" evidence="4">
    <location>
        <begin position="3"/>
        <end position="74"/>
    </location>
</feature>
<feature type="binding site" evidence="3">
    <location>
        <begin position="32"/>
        <end position="33"/>
    </location>
    <ligand>
        <name>substrate</name>
    </ligand>
</feature>
<dbReference type="Gene3D" id="2.160.10.10">
    <property type="entry name" value="Hexapeptide repeat proteins"/>
    <property type="match status" value="1"/>
</dbReference>
<evidence type="ECO:0000256" key="1">
    <source>
        <dbReference type="ARBA" id="ARBA00007274"/>
    </source>
</evidence>
<dbReference type="Pfam" id="PF17836">
    <property type="entry name" value="PglD_N"/>
    <property type="match status" value="1"/>
</dbReference>
<dbReference type="AlphaFoldDB" id="A0AA91U0T6"/>
<feature type="active site" description="Proton acceptor" evidence="2">
    <location>
        <position position="135"/>
    </location>
</feature>
<dbReference type="InterPro" id="IPR020019">
    <property type="entry name" value="AcTrfase_PglD-like"/>
</dbReference>